<sequence length="171" mass="18937">MVILGIDPGYAIVGYGVIRAQRGRYQPLEHGAVVTKAGEDFNRRLEVIYDSLTKVMDQWKPEAVAIEKLYFQNNQKTAIGVAEARGVILLAAQKAGIEIFEYTPLQVKMAVTGYGQALKPQVMEMTRRLLCLKEVPKPDDTADALAMAICHGQAAGSVLRRNLLKRTDCFK</sequence>
<dbReference type="PANTHER" id="PTHR30194">
    <property type="entry name" value="CROSSOVER JUNCTION ENDODEOXYRIBONUCLEASE RUVC"/>
    <property type="match status" value="1"/>
</dbReference>
<dbReference type="NCBIfam" id="TIGR00228">
    <property type="entry name" value="ruvC"/>
    <property type="match status" value="1"/>
</dbReference>
<name>A0ABT4BS90_9FIRM</name>
<keyword evidence="8 12" id="KW-0460">Magnesium</keyword>
<keyword evidence="4 12" id="KW-0479">Metal-binding</keyword>
<evidence type="ECO:0000256" key="2">
    <source>
        <dbReference type="ARBA" id="ARBA00022490"/>
    </source>
</evidence>
<keyword evidence="7 12" id="KW-0378">Hydrolase</keyword>
<dbReference type="PROSITE" id="PS01321">
    <property type="entry name" value="RUVC"/>
    <property type="match status" value="1"/>
</dbReference>
<keyword evidence="9 12" id="KW-0238">DNA-binding</keyword>
<feature type="active site" evidence="12">
    <location>
        <position position="140"/>
    </location>
</feature>
<evidence type="ECO:0000256" key="10">
    <source>
        <dbReference type="ARBA" id="ARBA00023172"/>
    </source>
</evidence>
<comment type="catalytic activity">
    <reaction evidence="12">
        <text>Endonucleolytic cleavage at a junction such as a reciprocal single-stranded crossover between two homologous DNA duplexes (Holliday junction).</text>
        <dbReference type="EC" id="3.1.21.10"/>
    </reaction>
</comment>
<keyword evidence="2 12" id="KW-0963">Cytoplasm</keyword>
<keyword evidence="5 12" id="KW-0255">Endonuclease</keyword>
<keyword evidence="11 12" id="KW-0234">DNA repair</keyword>
<keyword evidence="6 12" id="KW-0227">DNA damage</keyword>
<dbReference type="Pfam" id="PF02075">
    <property type="entry name" value="RuvC"/>
    <property type="match status" value="1"/>
</dbReference>
<dbReference type="Proteomes" id="UP001082703">
    <property type="component" value="Unassembled WGS sequence"/>
</dbReference>
<dbReference type="PRINTS" id="PR00696">
    <property type="entry name" value="RSOLVASERUVC"/>
</dbReference>
<proteinExistence type="inferred from homology"/>
<comment type="similarity">
    <text evidence="1 12">Belongs to the RuvC family.</text>
</comment>
<dbReference type="InterPro" id="IPR012337">
    <property type="entry name" value="RNaseH-like_sf"/>
</dbReference>
<evidence type="ECO:0000256" key="7">
    <source>
        <dbReference type="ARBA" id="ARBA00022801"/>
    </source>
</evidence>
<reference evidence="14 15" key="1">
    <citation type="submission" date="2022-11" db="EMBL/GenBank/DDBJ databases">
        <authorList>
            <person name="Caiyu Z."/>
        </authorList>
    </citation>
    <scope>NUCLEOTIDE SEQUENCE [LARGE SCALE GENOMIC DNA]</scope>
    <source>
        <strain evidence="14 15">YR-4</strain>
    </source>
</reference>
<comment type="function">
    <text evidence="12">The RuvA-RuvB-RuvC complex processes Holliday junction (HJ) DNA during genetic recombination and DNA repair. Endonuclease that resolves HJ intermediates. Cleaves cruciform DNA by making single-stranded nicks across the HJ at symmetrical positions within the homologous arms, yielding a 5'-phosphate and a 3'-hydroxyl group; requires a central core of homology in the junction. The consensus cleavage sequence is 5'-(A/T)TT(C/G)-3'. Cleavage occurs on the 3'-side of the TT dinucleotide at the point of strand exchange. HJ branch migration catalyzed by RuvA-RuvB allows RuvC to scan DNA until it finds its consensus sequence, where it cleaves and resolves the cruciform DNA.</text>
</comment>
<evidence type="ECO:0000256" key="9">
    <source>
        <dbReference type="ARBA" id="ARBA00023125"/>
    </source>
</evidence>
<dbReference type="HAMAP" id="MF_00034">
    <property type="entry name" value="RuvC"/>
    <property type="match status" value="1"/>
</dbReference>
<dbReference type="InterPro" id="IPR002176">
    <property type="entry name" value="X-over_junc_endoDNase_RuvC"/>
</dbReference>
<dbReference type="EC" id="3.1.21.10" evidence="12 13"/>
<evidence type="ECO:0000256" key="6">
    <source>
        <dbReference type="ARBA" id="ARBA00022763"/>
    </source>
</evidence>
<dbReference type="EMBL" id="JAPOHA010000005">
    <property type="protein sequence ID" value="MCY1713763.1"/>
    <property type="molecule type" value="Genomic_DNA"/>
</dbReference>
<dbReference type="RefSeq" id="WP_268057791.1">
    <property type="nucleotide sequence ID" value="NZ_JAPOHA010000005.1"/>
</dbReference>
<feature type="active site" evidence="12">
    <location>
        <position position="7"/>
    </location>
</feature>
<evidence type="ECO:0000256" key="12">
    <source>
        <dbReference type="HAMAP-Rule" id="MF_00034"/>
    </source>
</evidence>
<evidence type="ECO:0000256" key="8">
    <source>
        <dbReference type="ARBA" id="ARBA00022842"/>
    </source>
</evidence>
<accession>A0ABT4BS90</accession>
<evidence type="ECO:0000256" key="5">
    <source>
        <dbReference type="ARBA" id="ARBA00022759"/>
    </source>
</evidence>
<dbReference type="PANTHER" id="PTHR30194:SF3">
    <property type="entry name" value="CROSSOVER JUNCTION ENDODEOXYRIBONUCLEASE RUVC"/>
    <property type="match status" value="1"/>
</dbReference>
<evidence type="ECO:0000313" key="15">
    <source>
        <dbReference type="Proteomes" id="UP001082703"/>
    </source>
</evidence>
<keyword evidence="3 12" id="KW-0540">Nuclease</keyword>
<dbReference type="InterPro" id="IPR036397">
    <property type="entry name" value="RNaseH_sf"/>
</dbReference>
<keyword evidence="15" id="KW-1185">Reference proteome</keyword>
<gene>
    <name evidence="12 14" type="primary">ruvC</name>
    <name evidence="14" type="ORF">OUY18_05775</name>
</gene>
<evidence type="ECO:0000256" key="4">
    <source>
        <dbReference type="ARBA" id="ARBA00022723"/>
    </source>
</evidence>
<comment type="subcellular location">
    <subcellularLocation>
        <location evidence="12">Cytoplasm</location>
    </subcellularLocation>
</comment>
<evidence type="ECO:0000256" key="11">
    <source>
        <dbReference type="ARBA" id="ARBA00023204"/>
    </source>
</evidence>
<evidence type="ECO:0000313" key="14">
    <source>
        <dbReference type="EMBL" id="MCY1713763.1"/>
    </source>
</evidence>
<dbReference type="InterPro" id="IPR020563">
    <property type="entry name" value="X-over_junc_endoDNase_Mg_BS"/>
</dbReference>
<feature type="active site" evidence="12">
    <location>
        <position position="67"/>
    </location>
</feature>
<feature type="binding site" evidence="12">
    <location>
        <position position="140"/>
    </location>
    <ligand>
        <name>Mg(2+)</name>
        <dbReference type="ChEBI" id="CHEBI:18420"/>
        <label>1</label>
    </ligand>
</feature>
<feature type="binding site" evidence="12">
    <location>
        <position position="67"/>
    </location>
    <ligand>
        <name>Mg(2+)</name>
        <dbReference type="ChEBI" id="CHEBI:18420"/>
        <label>2</label>
    </ligand>
</feature>
<evidence type="ECO:0000256" key="13">
    <source>
        <dbReference type="NCBIfam" id="TIGR00228"/>
    </source>
</evidence>
<evidence type="ECO:0000256" key="1">
    <source>
        <dbReference type="ARBA" id="ARBA00009518"/>
    </source>
</evidence>
<keyword evidence="10 12" id="KW-0233">DNA recombination</keyword>
<dbReference type="Gene3D" id="3.30.420.10">
    <property type="entry name" value="Ribonuclease H-like superfamily/Ribonuclease H"/>
    <property type="match status" value="1"/>
</dbReference>
<dbReference type="NCBIfam" id="NF000711">
    <property type="entry name" value="PRK00039.2-1"/>
    <property type="match status" value="1"/>
</dbReference>
<protein>
    <recommendedName>
        <fullName evidence="12 13">Crossover junction endodeoxyribonuclease RuvC</fullName>
        <ecNumber evidence="12 13">3.1.21.10</ecNumber>
    </recommendedName>
    <alternativeName>
        <fullName evidence="12">Holliday junction nuclease RuvC</fullName>
    </alternativeName>
    <alternativeName>
        <fullName evidence="12">Holliday junction resolvase RuvC</fullName>
    </alternativeName>
</protein>
<comment type="cofactor">
    <cofactor evidence="12">
        <name>Mg(2+)</name>
        <dbReference type="ChEBI" id="CHEBI:18420"/>
    </cofactor>
    <text evidence="12">Binds 2 Mg(2+) ion per subunit.</text>
</comment>
<dbReference type="CDD" id="cd16962">
    <property type="entry name" value="RuvC"/>
    <property type="match status" value="1"/>
</dbReference>
<feature type="binding site" evidence="12">
    <location>
        <position position="7"/>
    </location>
    <ligand>
        <name>Mg(2+)</name>
        <dbReference type="ChEBI" id="CHEBI:18420"/>
        <label>1</label>
    </ligand>
</feature>
<dbReference type="SUPFAM" id="SSF53098">
    <property type="entry name" value="Ribonuclease H-like"/>
    <property type="match status" value="1"/>
</dbReference>
<evidence type="ECO:0000256" key="3">
    <source>
        <dbReference type="ARBA" id="ARBA00022722"/>
    </source>
</evidence>
<organism evidence="14 15">
    <name type="scientific">Caproiciproducens galactitolivorans</name>
    <dbReference type="NCBI Taxonomy" id="642589"/>
    <lineage>
        <taxon>Bacteria</taxon>
        <taxon>Bacillati</taxon>
        <taxon>Bacillota</taxon>
        <taxon>Clostridia</taxon>
        <taxon>Eubacteriales</taxon>
        <taxon>Acutalibacteraceae</taxon>
        <taxon>Caproiciproducens</taxon>
    </lineage>
</organism>
<comment type="caution">
    <text evidence="14">The sequence shown here is derived from an EMBL/GenBank/DDBJ whole genome shotgun (WGS) entry which is preliminary data.</text>
</comment>
<comment type="subunit">
    <text evidence="12">Homodimer which binds Holliday junction (HJ) DNA. The HJ becomes 2-fold symmetrical on binding to RuvC with unstacked arms; it has a different conformation from HJ DNA in complex with RuvA. In the full resolvosome a probable DNA-RuvA(4)-RuvB(12)-RuvC(2) complex forms which resolves the HJ.</text>
</comment>